<evidence type="ECO:0000256" key="6">
    <source>
        <dbReference type="ARBA" id="ARBA00022840"/>
    </source>
</evidence>
<protein>
    <recommendedName>
        <fullName evidence="1">non-specific serine/threonine protein kinase</fullName>
        <ecNumber evidence="1">2.7.11.1</ecNumber>
    </recommendedName>
</protein>
<keyword evidence="5 11" id="KW-0418">Kinase</keyword>
<evidence type="ECO:0000256" key="7">
    <source>
        <dbReference type="ARBA" id="ARBA00047899"/>
    </source>
</evidence>
<dbReference type="Gene3D" id="1.10.510.10">
    <property type="entry name" value="Transferase(Phosphotransferase) domain 1"/>
    <property type="match status" value="1"/>
</dbReference>
<dbReference type="EC" id="2.7.11.1" evidence="1"/>
<evidence type="ECO:0000256" key="2">
    <source>
        <dbReference type="ARBA" id="ARBA00022527"/>
    </source>
</evidence>
<dbReference type="PANTHER" id="PTHR43671:SF98">
    <property type="entry name" value="SERINE_THREONINE-PROTEIN KINASE NEK11"/>
    <property type="match status" value="1"/>
</dbReference>
<reference evidence="11 12" key="1">
    <citation type="submission" date="2022-11" db="EMBL/GenBank/DDBJ databases">
        <title>Minimal conservation of predation-associated metabolite biosynthetic gene clusters underscores biosynthetic potential of Myxococcota including descriptions for ten novel species: Archangium lansinium sp. nov., Myxococcus landrumus sp. nov., Nannocystis bai.</title>
        <authorList>
            <person name="Ahearne A."/>
            <person name="Stevens C."/>
            <person name="Dowd S."/>
        </authorList>
    </citation>
    <scope>NUCLEOTIDE SEQUENCE [LARGE SCALE GENOMIC DNA]</scope>
    <source>
        <strain evidence="11 12">NCWAL01</strain>
    </source>
</reference>
<evidence type="ECO:0000256" key="5">
    <source>
        <dbReference type="ARBA" id="ARBA00022777"/>
    </source>
</evidence>
<dbReference type="Gene3D" id="3.30.200.20">
    <property type="entry name" value="Phosphorylase Kinase, domain 1"/>
    <property type="match status" value="1"/>
</dbReference>
<dbReference type="InterPro" id="IPR050660">
    <property type="entry name" value="NEK_Ser/Thr_kinase"/>
</dbReference>
<evidence type="ECO:0000259" key="10">
    <source>
        <dbReference type="PROSITE" id="PS50011"/>
    </source>
</evidence>
<comment type="caution">
    <text evidence="11">The sequence shown here is derived from an EMBL/GenBank/DDBJ whole genome shotgun (WGS) entry which is preliminary data.</text>
</comment>
<proteinExistence type="predicted"/>
<keyword evidence="12" id="KW-1185">Reference proteome</keyword>
<gene>
    <name evidence="11" type="ORF">POL68_32410</name>
</gene>
<comment type="catalytic activity">
    <reaction evidence="8">
        <text>L-seryl-[protein] + ATP = O-phospho-L-seryl-[protein] + ADP + H(+)</text>
        <dbReference type="Rhea" id="RHEA:17989"/>
        <dbReference type="Rhea" id="RHEA-COMP:9863"/>
        <dbReference type="Rhea" id="RHEA-COMP:11604"/>
        <dbReference type="ChEBI" id="CHEBI:15378"/>
        <dbReference type="ChEBI" id="CHEBI:29999"/>
        <dbReference type="ChEBI" id="CHEBI:30616"/>
        <dbReference type="ChEBI" id="CHEBI:83421"/>
        <dbReference type="ChEBI" id="CHEBI:456216"/>
        <dbReference type="EC" id="2.7.11.1"/>
    </reaction>
</comment>
<feature type="domain" description="Protein kinase" evidence="10">
    <location>
        <begin position="20"/>
        <end position="293"/>
    </location>
</feature>
<keyword evidence="3" id="KW-0808">Transferase</keyword>
<dbReference type="InterPro" id="IPR000719">
    <property type="entry name" value="Prot_kinase_dom"/>
</dbReference>
<evidence type="ECO:0000313" key="11">
    <source>
        <dbReference type="EMBL" id="MDC0713210.1"/>
    </source>
</evidence>
<feature type="region of interest" description="Disordered" evidence="9">
    <location>
        <begin position="459"/>
        <end position="486"/>
    </location>
</feature>
<organism evidence="11 12">
    <name type="scientific">Stigmatella ashevillensis</name>
    <dbReference type="NCBI Taxonomy" id="2995309"/>
    <lineage>
        <taxon>Bacteria</taxon>
        <taxon>Pseudomonadati</taxon>
        <taxon>Myxococcota</taxon>
        <taxon>Myxococcia</taxon>
        <taxon>Myxococcales</taxon>
        <taxon>Cystobacterineae</taxon>
        <taxon>Archangiaceae</taxon>
        <taxon>Stigmatella</taxon>
    </lineage>
</organism>
<evidence type="ECO:0000256" key="8">
    <source>
        <dbReference type="ARBA" id="ARBA00048679"/>
    </source>
</evidence>
<feature type="compositionally biased region" description="Polar residues" evidence="9">
    <location>
        <begin position="459"/>
        <end position="482"/>
    </location>
</feature>
<keyword evidence="4" id="KW-0547">Nucleotide-binding</keyword>
<dbReference type="PANTHER" id="PTHR43671">
    <property type="entry name" value="SERINE/THREONINE-PROTEIN KINASE NEK"/>
    <property type="match status" value="1"/>
</dbReference>
<evidence type="ECO:0000256" key="4">
    <source>
        <dbReference type="ARBA" id="ARBA00022741"/>
    </source>
</evidence>
<keyword evidence="2" id="KW-0723">Serine/threonine-protein kinase</keyword>
<name>A0ABT5DJ72_9BACT</name>
<dbReference type="CDD" id="cd14014">
    <property type="entry name" value="STKc_PknB_like"/>
    <property type="match status" value="1"/>
</dbReference>
<evidence type="ECO:0000256" key="3">
    <source>
        <dbReference type="ARBA" id="ARBA00022679"/>
    </source>
</evidence>
<dbReference type="PROSITE" id="PS50011">
    <property type="entry name" value="PROTEIN_KINASE_DOM"/>
    <property type="match status" value="1"/>
</dbReference>
<dbReference type="Pfam" id="PF00069">
    <property type="entry name" value="Pkinase"/>
    <property type="match status" value="1"/>
</dbReference>
<dbReference type="SUPFAM" id="SSF56112">
    <property type="entry name" value="Protein kinase-like (PK-like)"/>
    <property type="match status" value="1"/>
</dbReference>
<dbReference type="RefSeq" id="WP_272143417.1">
    <property type="nucleotide sequence ID" value="NZ_JAQNDM010000002.1"/>
</dbReference>
<dbReference type="InterPro" id="IPR011009">
    <property type="entry name" value="Kinase-like_dom_sf"/>
</dbReference>
<dbReference type="EMBL" id="JAQNDM010000002">
    <property type="protein sequence ID" value="MDC0713210.1"/>
    <property type="molecule type" value="Genomic_DNA"/>
</dbReference>
<evidence type="ECO:0000256" key="1">
    <source>
        <dbReference type="ARBA" id="ARBA00012513"/>
    </source>
</evidence>
<comment type="catalytic activity">
    <reaction evidence="7">
        <text>L-threonyl-[protein] + ATP = O-phospho-L-threonyl-[protein] + ADP + H(+)</text>
        <dbReference type="Rhea" id="RHEA:46608"/>
        <dbReference type="Rhea" id="RHEA-COMP:11060"/>
        <dbReference type="Rhea" id="RHEA-COMP:11605"/>
        <dbReference type="ChEBI" id="CHEBI:15378"/>
        <dbReference type="ChEBI" id="CHEBI:30013"/>
        <dbReference type="ChEBI" id="CHEBI:30616"/>
        <dbReference type="ChEBI" id="CHEBI:61977"/>
        <dbReference type="ChEBI" id="CHEBI:456216"/>
        <dbReference type="EC" id="2.7.11.1"/>
    </reaction>
</comment>
<accession>A0ABT5DJ72</accession>
<dbReference type="GO" id="GO:0016301">
    <property type="term" value="F:kinase activity"/>
    <property type="evidence" value="ECO:0007669"/>
    <property type="project" value="UniProtKB-KW"/>
</dbReference>
<sequence length="641" mass="70094">MTTDIPHPDRLGPGDRVGPWEILEVLGAGGLGRVFKVRRDGKVYALKMATRLPGQKVAGEEDVDGWCQREATLLLERTPHPHLPRVFSVDRWPAPEEGFLYVVMEYIDGWSFHDWRYETHPTAAQLVDVLLALVRTLDSLHKRGIHHRDLNANNVLIRREDGRPFLLDFGSVSLPGARTLTQGMPPVELSVVPPEALEHARLHGDENVRFHGGPTVDLYALGVLMYCALTDGYPFNPKLPPRQLLSVIMLRVPRAPHWINPKVPLSLSLLTMRLLSKRPEDRPESAEVLHQALWEAAKARTSRAWKVPLDLPEGGPLPVTDEEMHERTLEEQRARLAAQAREPQAGGVSSAEAVEEVLPAEAAFALLRGPSAQPPQRERPWRRARWGRVLAVTCALVACALALAWKWNPAGLDKSPPVASRSFVQPGPWGAGQEVAPPWKPPEAETAAVLTPAAIASPAMSSKESASVKTHTTQSPKRSSPGSRAARQALGVATACSILAGCPGAQVRPPPPGEPCPAGAAEAMEKLKIEVGDRRDASFFFEPKNAQPTPVTEGSVRIALMDEMGGLPGLSTLFGQLIFGERIYGRFTRARSEDGRIDVPVCIELVDVGDHARGTWREASESSGTVKVFSSVRVKAVDYFE</sequence>
<dbReference type="Proteomes" id="UP001221838">
    <property type="component" value="Unassembled WGS sequence"/>
</dbReference>
<evidence type="ECO:0000256" key="9">
    <source>
        <dbReference type="SAM" id="MobiDB-lite"/>
    </source>
</evidence>
<evidence type="ECO:0000313" key="12">
    <source>
        <dbReference type="Proteomes" id="UP001221838"/>
    </source>
</evidence>
<keyword evidence="6" id="KW-0067">ATP-binding</keyword>